<dbReference type="Proteomes" id="UP000199352">
    <property type="component" value="Unassembled WGS sequence"/>
</dbReference>
<gene>
    <name evidence="1" type="ORF">SAMN05216188_11930</name>
</gene>
<proteinExistence type="predicted"/>
<evidence type="ECO:0000313" key="1">
    <source>
        <dbReference type="EMBL" id="SER99834.1"/>
    </source>
</evidence>
<dbReference type="EMBL" id="FOFR01000019">
    <property type="protein sequence ID" value="SER99834.1"/>
    <property type="molecule type" value="Genomic_DNA"/>
</dbReference>
<dbReference type="AlphaFoldDB" id="A0A1H9TS29"/>
<keyword evidence="2" id="KW-1185">Reference proteome</keyword>
<reference evidence="2" key="1">
    <citation type="submission" date="2016-10" db="EMBL/GenBank/DDBJ databases">
        <authorList>
            <person name="Varghese N."/>
            <person name="Submissions S."/>
        </authorList>
    </citation>
    <scope>NUCLEOTIDE SEQUENCE [LARGE SCALE GENOMIC DNA]</scope>
    <source>
        <strain evidence="2">CGMCC 4.3525</strain>
    </source>
</reference>
<evidence type="ECO:0000313" key="2">
    <source>
        <dbReference type="Proteomes" id="UP000199352"/>
    </source>
</evidence>
<protein>
    <submittedName>
        <fullName evidence="1">Uncharacterized protein</fullName>
    </submittedName>
</protein>
<name>A0A1H9TS29_9PSEU</name>
<organism evidence="1 2">
    <name type="scientific">Lentzea xinjiangensis</name>
    <dbReference type="NCBI Taxonomy" id="402600"/>
    <lineage>
        <taxon>Bacteria</taxon>
        <taxon>Bacillati</taxon>
        <taxon>Actinomycetota</taxon>
        <taxon>Actinomycetes</taxon>
        <taxon>Pseudonocardiales</taxon>
        <taxon>Pseudonocardiaceae</taxon>
        <taxon>Lentzea</taxon>
    </lineage>
</organism>
<sequence length="66" mass="6773">MLELHYRDGVAVLVAAGGSGFPATIQLVDGSGKPIVNYVASGQAHKPEVKSGTSDQVVFVQPPHSG</sequence>
<accession>A0A1H9TS29</accession>